<protein>
    <submittedName>
        <fullName evidence="5">Flavo protein</fullName>
    </submittedName>
</protein>
<keyword evidence="6" id="KW-1185">Reference proteome</keyword>
<dbReference type="GO" id="GO:0010181">
    <property type="term" value="F:FMN binding"/>
    <property type="evidence" value="ECO:0007669"/>
    <property type="project" value="TreeGrafter"/>
</dbReference>
<feature type="compositionally biased region" description="Low complexity" evidence="3">
    <location>
        <begin position="1"/>
        <end position="25"/>
    </location>
</feature>
<evidence type="ECO:0000256" key="2">
    <source>
        <dbReference type="ARBA" id="ARBA00038350"/>
    </source>
</evidence>
<dbReference type="EMBL" id="KZ819190">
    <property type="protein sequence ID" value="PWZ01653.1"/>
    <property type="molecule type" value="Genomic_DNA"/>
</dbReference>
<proteinExistence type="inferred from homology"/>
<accession>A0A317XV18</accession>
<dbReference type="AlphaFoldDB" id="A0A317XV18"/>
<dbReference type="STRING" id="1882483.A0A317XV18"/>
<comment type="similarity">
    <text evidence="2">Belongs to the HFCD (homooligomeric flavin containing Cys decarboxylase) superfamily.</text>
</comment>
<dbReference type="InterPro" id="IPR036551">
    <property type="entry name" value="Flavin_trans-like"/>
</dbReference>
<dbReference type="Pfam" id="PF02441">
    <property type="entry name" value="Flavoprotein"/>
    <property type="match status" value="1"/>
</dbReference>
<gene>
    <name evidence="5" type="ORF">BCV70DRAFT_199092</name>
</gene>
<dbReference type="GO" id="GO:0015937">
    <property type="term" value="P:coenzyme A biosynthetic process"/>
    <property type="evidence" value="ECO:0007669"/>
    <property type="project" value="UniProtKB-KW"/>
</dbReference>
<dbReference type="PANTHER" id="PTHR14359">
    <property type="entry name" value="HOMO-OLIGOMERIC FLAVIN CONTAINING CYS DECARBOXYLASE FAMILY"/>
    <property type="match status" value="1"/>
</dbReference>
<evidence type="ECO:0000256" key="3">
    <source>
        <dbReference type="SAM" id="MobiDB-lite"/>
    </source>
</evidence>
<organism evidence="5 6">
    <name type="scientific">Testicularia cyperi</name>
    <dbReference type="NCBI Taxonomy" id="1882483"/>
    <lineage>
        <taxon>Eukaryota</taxon>
        <taxon>Fungi</taxon>
        <taxon>Dikarya</taxon>
        <taxon>Basidiomycota</taxon>
        <taxon>Ustilaginomycotina</taxon>
        <taxon>Ustilaginomycetes</taxon>
        <taxon>Ustilaginales</taxon>
        <taxon>Anthracoideaceae</taxon>
        <taxon>Testicularia</taxon>
    </lineage>
</organism>
<dbReference type="OrthoDB" id="1532798at2759"/>
<dbReference type="PANTHER" id="PTHR14359:SF6">
    <property type="entry name" value="PHOSPHOPANTOTHENOYLCYSTEINE DECARBOXYLASE"/>
    <property type="match status" value="1"/>
</dbReference>
<feature type="domain" description="Flavoprotein" evidence="4">
    <location>
        <begin position="56"/>
        <end position="300"/>
    </location>
</feature>
<feature type="compositionally biased region" description="Pro residues" evidence="3">
    <location>
        <begin position="41"/>
        <end position="50"/>
    </location>
</feature>
<dbReference type="GO" id="GO:0004633">
    <property type="term" value="F:phosphopantothenoylcysteine decarboxylase activity"/>
    <property type="evidence" value="ECO:0007669"/>
    <property type="project" value="TreeGrafter"/>
</dbReference>
<evidence type="ECO:0000313" key="6">
    <source>
        <dbReference type="Proteomes" id="UP000246740"/>
    </source>
</evidence>
<dbReference type="InterPro" id="IPR003382">
    <property type="entry name" value="Flavoprotein"/>
</dbReference>
<dbReference type="Gene3D" id="3.40.50.1950">
    <property type="entry name" value="Flavin prenyltransferase-like"/>
    <property type="match status" value="1"/>
</dbReference>
<evidence type="ECO:0000256" key="1">
    <source>
        <dbReference type="ARBA" id="ARBA00022993"/>
    </source>
</evidence>
<evidence type="ECO:0000313" key="5">
    <source>
        <dbReference type="EMBL" id="PWZ01653.1"/>
    </source>
</evidence>
<sequence>MQPSTSTSNSASTSSSNSAMASSNTPGNQHDETLPKSLRSPYPPLSKPPLPTRPLHIVLASTGSVASIKIPLIVQSLLRYENVRIQIIATQRSLHFYDREAIRGLDVAWSAAQEEHSDASKPVEGRQGQQRQDMQEAVEREYTVADLAEENQEASNQVQGAIDGTRRHKRRPRVKLWTDTDEWGWRHLGEPILHIELRRWCDVVLVAPCSANTLAKIVSGVCDDLLTSFIRALSPGIPKYLFPAMNTLMFLNPLTERQISEATGVLGWTVRGPVEKTLACGDVGKGAMYEWSDIVALVVERYGLRARAAVESR</sequence>
<name>A0A317XV18_9BASI</name>
<evidence type="ECO:0000259" key="4">
    <source>
        <dbReference type="Pfam" id="PF02441"/>
    </source>
</evidence>
<feature type="region of interest" description="Disordered" evidence="3">
    <location>
        <begin position="1"/>
        <end position="50"/>
    </location>
</feature>
<keyword evidence="1" id="KW-0173">Coenzyme A biosynthesis</keyword>
<reference evidence="5 6" key="1">
    <citation type="journal article" date="2018" name="Mol. Biol. Evol.">
        <title>Broad Genomic Sampling Reveals a Smut Pathogenic Ancestry of the Fungal Clade Ustilaginomycotina.</title>
        <authorList>
            <person name="Kijpornyongpan T."/>
            <person name="Mondo S.J."/>
            <person name="Barry K."/>
            <person name="Sandor L."/>
            <person name="Lee J."/>
            <person name="Lipzen A."/>
            <person name="Pangilinan J."/>
            <person name="LaButti K."/>
            <person name="Hainaut M."/>
            <person name="Henrissat B."/>
            <person name="Grigoriev I.V."/>
            <person name="Spatafora J.W."/>
            <person name="Aime M.C."/>
        </authorList>
    </citation>
    <scope>NUCLEOTIDE SEQUENCE [LARGE SCALE GENOMIC DNA]</scope>
    <source>
        <strain evidence="5 6">MCA 3645</strain>
    </source>
</reference>
<dbReference type="InParanoid" id="A0A317XV18"/>
<dbReference type="GO" id="GO:0071513">
    <property type="term" value="C:phosphopantothenoylcysteine decarboxylase complex"/>
    <property type="evidence" value="ECO:0007669"/>
    <property type="project" value="TreeGrafter"/>
</dbReference>
<dbReference type="Proteomes" id="UP000246740">
    <property type="component" value="Unassembled WGS sequence"/>
</dbReference>
<dbReference type="SUPFAM" id="SSF52507">
    <property type="entry name" value="Homo-oligomeric flavin-containing Cys decarboxylases, HFCD"/>
    <property type="match status" value="2"/>
</dbReference>
<feature type="compositionally biased region" description="Basic and acidic residues" evidence="3">
    <location>
        <begin position="113"/>
        <end position="124"/>
    </location>
</feature>
<feature type="region of interest" description="Disordered" evidence="3">
    <location>
        <begin position="113"/>
        <end position="132"/>
    </location>
</feature>